<evidence type="ECO:0000313" key="2">
    <source>
        <dbReference type="EMBL" id="KAK8841798.1"/>
    </source>
</evidence>
<comment type="caution">
    <text evidence="2">The sequence shown here is derived from an EMBL/GenBank/DDBJ whole genome shotgun (WGS) entry which is preliminary data.</text>
</comment>
<keyword evidence="3" id="KW-1185">Reference proteome</keyword>
<organism evidence="2 3">
    <name type="scientific">Tritrichomonas musculus</name>
    <dbReference type="NCBI Taxonomy" id="1915356"/>
    <lineage>
        <taxon>Eukaryota</taxon>
        <taxon>Metamonada</taxon>
        <taxon>Parabasalia</taxon>
        <taxon>Tritrichomonadida</taxon>
        <taxon>Tritrichomonadidae</taxon>
        <taxon>Tritrichomonas</taxon>
    </lineage>
</organism>
<feature type="region of interest" description="Disordered" evidence="1">
    <location>
        <begin position="610"/>
        <end position="645"/>
    </location>
</feature>
<dbReference type="EMBL" id="JAPFFF010000040">
    <property type="protein sequence ID" value="KAK8841798.1"/>
    <property type="molecule type" value="Genomic_DNA"/>
</dbReference>
<proteinExistence type="predicted"/>
<accession>A0ABR2H6E9</accession>
<evidence type="ECO:0008006" key="4">
    <source>
        <dbReference type="Google" id="ProtNLM"/>
    </source>
</evidence>
<name>A0ABR2H6E9_9EUKA</name>
<feature type="compositionally biased region" description="Acidic residues" evidence="1">
    <location>
        <begin position="610"/>
        <end position="641"/>
    </location>
</feature>
<gene>
    <name evidence="2" type="ORF">M9Y10_026747</name>
</gene>
<protein>
    <recommendedName>
        <fullName evidence="4">CRAL-TRIO domain-containing protein</fullName>
    </recommendedName>
</protein>
<dbReference type="Proteomes" id="UP001470230">
    <property type="component" value="Unassembled WGS sequence"/>
</dbReference>
<sequence length="973" mass="114676">MDESSFDEENMTLFIIQMQIIFETFSDKIDKLRRKQQGIDDDTETESTVSNNDNIFASHKRQKNEENEDKLLLTALNAIGSKGGFHFDNFHQAIKNNSLPRFNVSIKESTGKSLSNEEIKNIEAVIEFLKMKEKKFEILIFNFRKRSLQKPSAILFYRNFLNFFFLKTSQKEIFERFSTLLCTIATIQYDEQMIPLIDDKLMLAILHFILHGNIHYNNTEVTFLSTLQNYCDKVKIPFLITGRINMEYSFSRLPDSIFYQYQFMFNAIDSGPLSRHLIEKLLSGFKKIKEIHVPKFEIITASIKAKMKSIELQKEGIDQYQERMNRNSNNNNNNNNNDNNNDNVPTNTKEVITFKERRSISSKKEDIVLLDQKQSIIDAYKIWNPETTSYCFDNGIILDSKDKNEKPQKDWAKEISSSIQSRKEKRGSKENLFYSEKKNNSKSELYRFFIFNFETNQWKFDNDEFIRCLQEQRINITITRMPLISFLDSYEDDHIKIGSYFINGQFPDFNECKDSIFVYGFCEKSLSKLSFKLDSEDSDKVKPMFLFLHVPESRRNIPRIKSVITQIYSFLGIISDIKIIVMNKNHYLDQIKYMRQIDQIINNFHENIDYDEEKDDDDDDSFNGGDSGDENEDDESEEEESQNGLHNENYKKNFVEFIPKDFDDFGSIVLLNDPVFNSDENFDSIIEESPFFSNLKAQISDKCEMHFINVDNPDTYRSFLDNLGDAVIKTIFSATATKLIQKFLCSNMINQISKKYIQLKNSSQWTKELIQFLQQRYSSLGKDIKNPLSILFSMQEEIKNYIPNYDKEIYSECNNFISDMKKKYYNENRETIKTELKASSESNLMELQNRINKSMYWTMNQIEAIINGHVQFLKNEFLDIIKILYEEKIQYLIYSENVDILNSQIEEDRLKVHEIFKSFIEKINIKESIKEQNIQEGSLKTTNYTLKETENVREIKVTVQLSEDLKSVIEQDF</sequence>
<reference evidence="2 3" key="1">
    <citation type="submission" date="2024-04" db="EMBL/GenBank/DDBJ databases">
        <title>Tritrichomonas musculus Genome.</title>
        <authorList>
            <person name="Alves-Ferreira E."/>
            <person name="Grigg M."/>
            <person name="Lorenzi H."/>
            <person name="Galac M."/>
        </authorList>
    </citation>
    <scope>NUCLEOTIDE SEQUENCE [LARGE SCALE GENOMIC DNA]</scope>
    <source>
        <strain evidence="2 3">EAF2021</strain>
    </source>
</reference>
<evidence type="ECO:0000256" key="1">
    <source>
        <dbReference type="SAM" id="MobiDB-lite"/>
    </source>
</evidence>
<feature type="region of interest" description="Disordered" evidence="1">
    <location>
        <begin position="324"/>
        <end position="346"/>
    </location>
</feature>
<feature type="compositionally biased region" description="Polar residues" evidence="1">
    <location>
        <begin position="46"/>
        <end position="55"/>
    </location>
</feature>
<feature type="compositionally biased region" description="Low complexity" evidence="1">
    <location>
        <begin position="326"/>
        <end position="343"/>
    </location>
</feature>
<evidence type="ECO:0000313" key="3">
    <source>
        <dbReference type="Proteomes" id="UP001470230"/>
    </source>
</evidence>
<feature type="region of interest" description="Disordered" evidence="1">
    <location>
        <begin position="38"/>
        <end position="62"/>
    </location>
</feature>